<dbReference type="SUPFAM" id="SSF53187">
    <property type="entry name" value="Zn-dependent exopeptidases"/>
    <property type="match status" value="1"/>
</dbReference>
<proteinExistence type="inferred from homology"/>
<evidence type="ECO:0000256" key="5">
    <source>
        <dbReference type="ARBA" id="ARBA00022833"/>
    </source>
</evidence>
<evidence type="ECO:0000256" key="8">
    <source>
        <dbReference type="PIRSR" id="PIRSR037215-1"/>
    </source>
</evidence>
<dbReference type="Pfam" id="PF01546">
    <property type="entry name" value="Peptidase_M20"/>
    <property type="match status" value="1"/>
</dbReference>
<feature type="binding site" evidence="9">
    <location>
        <position position="141"/>
    </location>
    <ligand>
        <name>Zn(2+)</name>
        <dbReference type="ChEBI" id="CHEBI:29105"/>
        <label>2</label>
    </ligand>
</feature>
<feature type="active site" evidence="8">
    <location>
        <position position="81"/>
    </location>
</feature>
<evidence type="ECO:0000313" key="11">
    <source>
        <dbReference type="Proteomes" id="UP000275504"/>
    </source>
</evidence>
<gene>
    <name evidence="10" type="primary">pepT</name>
    <name evidence="10" type="ORF">NCTC11951_01046</name>
</gene>
<dbReference type="GO" id="GO:0008237">
    <property type="term" value="F:metallopeptidase activity"/>
    <property type="evidence" value="ECO:0007669"/>
    <property type="project" value="UniProtKB-KW"/>
</dbReference>
<dbReference type="GO" id="GO:0006508">
    <property type="term" value="P:proteolysis"/>
    <property type="evidence" value="ECO:0007669"/>
    <property type="project" value="UniProtKB-UniRule"/>
</dbReference>
<dbReference type="AlphaFoldDB" id="A0A3S5EKJ3"/>
<dbReference type="EMBL" id="LR134359">
    <property type="protein sequence ID" value="VEG61909.1"/>
    <property type="molecule type" value="Genomic_DNA"/>
</dbReference>
<keyword evidence="4 10" id="KW-0378">Hydrolase</keyword>
<keyword evidence="6" id="KW-0482">Metalloprotease</keyword>
<dbReference type="InterPro" id="IPR010161">
    <property type="entry name" value="Peptidase_M20B"/>
</dbReference>
<dbReference type="PROSITE" id="PS00758">
    <property type="entry name" value="ARGE_DAPE_CPG2_1"/>
    <property type="match status" value="1"/>
</dbReference>
<feature type="binding site" evidence="9">
    <location>
        <position position="175"/>
    </location>
    <ligand>
        <name>Zn(2+)</name>
        <dbReference type="ChEBI" id="CHEBI:29105"/>
        <label>2</label>
    </ligand>
</feature>
<feature type="binding site" evidence="9">
    <location>
        <position position="79"/>
    </location>
    <ligand>
        <name>Zn(2+)</name>
        <dbReference type="ChEBI" id="CHEBI:29105"/>
        <label>1</label>
    </ligand>
</feature>
<dbReference type="InterPro" id="IPR036264">
    <property type="entry name" value="Bact_exopeptidase_dim_dom"/>
</dbReference>
<sequence>MDYKQIQIDNFFRYLAVPSQSNAKAQSLPSTQGQYDLALLLKKELEDLGLSDIVLEDNAILSGKLKGNANKKSIGFCAHLDTVDVGLSEVIKPQILKFEGKALHLNKEKNIFCDPKEHPELLKYLDEDIIFSDGTSVLGADNKAAIATIMTLLVYLVNEKCDHGDVYVCFVPDEEIGLRGSKALDLKYFNPDFAFTIDCCELGEFVFETFNAGSAFIEIEGVSAHPMSAKGVLLNPTLIGLDLANCFDRLQTPENTQDDEGYIWVQEFHSNQIKASMLLNIRDHNKEKYEKKKAYIREVVDFIQKRYEKAKISLRLEDTYSNLKDSINEKNKIALDILKQAFKECQIEPKIFPMRGGTDGSALALKGLFTPNFFTGAHNFHSAFEFLPLKSFYKSFEVTKTIALLA</sequence>
<evidence type="ECO:0000256" key="6">
    <source>
        <dbReference type="ARBA" id="ARBA00023049"/>
    </source>
</evidence>
<comment type="similarity">
    <text evidence="1">Belongs to the peptidase M20B family.</text>
</comment>
<dbReference type="NCBIfam" id="TIGR01882">
    <property type="entry name" value="peptidase-T"/>
    <property type="match status" value="1"/>
</dbReference>
<keyword evidence="3 9" id="KW-0479">Metal-binding</keyword>
<name>A0A3S5EKJ3_CAMJU</name>
<dbReference type="Proteomes" id="UP000275504">
    <property type="component" value="Chromosome"/>
</dbReference>
<evidence type="ECO:0000256" key="2">
    <source>
        <dbReference type="ARBA" id="ARBA00022670"/>
    </source>
</evidence>
<evidence type="ECO:0000256" key="7">
    <source>
        <dbReference type="NCBIfam" id="TIGR01882"/>
    </source>
</evidence>
<dbReference type="Gene3D" id="3.40.630.10">
    <property type="entry name" value="Zn peptidases"/>
    <property type="match status" value="1"/>
</dbReference>
<keyword evidence="10" id="KW-0031">Aminopeptidase</keyword>
<evidence type="ECO:0000256" key="4">
    <source>
        <dbReference type="ARBA" id="ARBA00022801"/>
    </source>
</evidence>
<feature type="binding site" evidence="9">
    <location>
        <position position="381"/>
    </location>
    <ligand>
        <name>Zn(2+)</name>
        <dbReference type="ChEBI" id="CHEBI:29105"/>
        <label>2</label>
    </ligand>
</feature>
<dbReference type="GO" id="GO:0008270">
    <property type="term" value="F:zinc ion binding"/>
    <property type="evidence" value="ECO:0007669"/>
    <property type="project" value="InterPro"/>
</dbReference>
<dbReference type="NCBIfam" id="NF009920">
    <property type="entry name" value="PRK13381.1"/>
    <property type="match status" value="1"/>
</dbReference>
<dbReference type="GO" id="GO:0045148">
    <property type="term" value="F:tripeptide aminopeptidase activity"/>
    <property type="evidence" value="ECO:0007669"/>
    <property type="project" value="UniProtKB-UniRule"/>
</dbReference>
<dbReference type="PANTHER" id="PTHR42994">
    <property type="entry name" value="PEPTIDASE T"/>
    <property type="match status" value="1"/>
</dbReference>
<accession>A0A3S5EKJ3</accession>
<evidence type="ECO:0000256" key="9">
    <source>
        <dbReference type="PIRSR" id="PIRSR037215-2"/>
    </source>
</evidence>
<evidence type="ECO:0000313" key="10">
    <source>
        <dbReference type="EMBL" id="VEG61909.1"/>
    </source>
</evidence>
<dbReference type="InterPro" id="IPR001261">
    <property type="entry name" value="ArgE/DapE_CS"/>
</dbReference>
<dbReference type="EC" id="3.4.11.4" evidence="7"/>
<feature type="binding site" evidence="9">
    <location>
        <position position="198"/>
    </location>
    <ligand>
        <name>Zn(2+)</name>
        <dbReference type="ChEBI" id="CHEBI:29105"/>
        <label>1</label>
    </ligand>
</feature>
<feature type="binding site" evidence="9">
    <location>
        <position position="141"/>
    </location>
    <ligand>
        <name>Zn(2+)</name>
        <dbReference type="ChEBI" id="CHEBI:29105"/>
        <label>1</label>
    </ligand>
</feature>
<dbReference type="SUPFAM" id="SSF55031">
    <property type="entry name" value="Bacterial exopeptidase dimerisation domain"/>
    <property type="match status" value="1"/>
</dbReference>
<dbReference type="NCBIfam" id="NF003976">
    <property type="entry name" value="PRK05469.1"/>
    <property type="match status" value="1"/>
</dbReference>
<protein>
    <recommendedName>
        <fullName evidence="7">Peptidase T</fullName>
        <ecNumber evidence="7">3.4.11.4</ecNumber>
    </recommendedName>
</protein>
<dbReference type="PIRSF" id="PIRSF037215">
    <property type="entry name" value="Peptidase_M20B"/>
    <property type="match status" value="1"/>
</dbReference>
<dbReference type="PANTHER" id="PTHR42994:SF1">
    <property type="entry name" value="PEPTIDASE T"/>
    <property type="match status" value="1"/>
</dbReference>
<feature type="active site" description="Proton acceptor" evidence="8">
    <location>
        <position position="174"/>
    </location>
</feature>
<dbReference type="PROSITE" id="PS00759">
    <property type="entry name" value="ARGE_DAPE_CPG2_2"/>
    <property type="match status" value="1"/>
</dbReference>
<evidence type="ECO:0000256" key="3">
    <source>
        <dbReference type="ARBA" id="ARBA00022723"/>
    </source>
</evidence>
<evidence type="ECO:0000256" key="1">
    <source>
        <dbReference type="ARBA" id="ARBA00009692"/>
    </source>
</evidence>
<keyword evidence="2" id="KW-0645">Protease</keyword>
<reference evidence="10 11" key="1">
    <citation type="submission" date="2018-12" db="EMBL/GenBank/DDBJ databases">
        <authorList>
            <consortium name="Pathogen Informatics"/>
        </authorList>
    </citation>
    <scope>NUCLEOTIDE SEQUENCE [LARGE SCALE GENOMIC DNA]</scope>
    <source>
        <strain evidence="10 11">NCTC11951</strain>
    </source>
</reference>
<dbReference type="Gene3D" id="3.30.70.360">
    <property type="match status" value="1"/>
</dbReference>
<dbReference type="InterPro" id="IPR002933">
    <property type="entry name" value="Peptidase_M20"/>
</dbReference>
<dbReference type="GO" id="GO:0006518">
    <property type="term" value="P:peptide metabolic process"/>
    <property type="evidence" value="ECO:0007669"/>
    <property type="project" value="InterPro"/>
</dbReference>
<keyword evidence="5 9" id="KW-0862">Zinc</keyword>
<comment type="cofactor">
    <cofactor evidence="9">
        <name>Zn(2+)</name>
        <dbReference type="ChEBI" id="CHEBI:29105"/>
    </cofactor>
    <text evidence="9">Binds 2 Zn(2+) ions per subunit.</text>
</comment>
<organism evidence="10 11">
    <name type="scientific">Campylobacter jejuni subsp. doylei</name>
    <dbReference type="NCBI Taxonomy" id="32021"/>
    <lineage>
        <taxon>Bacteria</taxon>
        <taxon>Pseudomonadati</taxon>
        <taxon>Campylobacterota</taxon>
        <taxon>Epsilonproteobacteria</taxon>
        <taxon>Campylobacterales</taxon>
        <taxon>Campylobacteraceae</taxon>
        <taxon>Campylobacter</taxon>
    </lineage>
</organism>